<feature type="transmembrane region" description="Helical" evidence="4">
    <location>
        <begin position="403"/>
        <end position="422"/>
    </location>
</feature>
<feature type="transmembrane region" description="Helical" evidence="4">
    <location>
        <begin position="429"/>
        <end position="450"/>
    </location>
</feature>
<feature type="transmembrane region" description="Helical" evidence="4">
    <location>
        <begin position="490"/>
        <end position="508"/>
    </location>
</feature>
<dbReference type="InterPro" id="IPR036259">
    <property type="entry name" value="MFS_trans_sf"/>
</dbReference>
<organism evidence="6 7">
    <name type="scientific">Entomortierella parvispora</name>
    <dbReference type="NCBI Taxonomy" id="205924"/>
    <lineage>
        <taxon>Eukaryota</taxon>
        <taxon>Fungi</taxon>
        <taxon>Fungi incertae sedis</taxon>
        <taxon>Mucoromycota</taxon>
        <taxon>Mortierellomycotina</taxon>
        <taxon>Mortierellomycetes</taxon>
        <taxon>Mortierellales</taxon>
        <taxon>Mortierellaceae</taxon>
        <taxon>Entomortierella</taxon>
    </lineage>
</organism>
<comment type="caution">
    <text evidence="6">The sequence shown here is derived from an EMBL/GenBank/DDBJ whole genome shotgun (WGS) entry which is preliminary data.</text>
</comment>
<keyword evidence="7" id="KW-1185">Reference proteome</keyword>
<evidence type="ECO:0000256" key="2">
    <source>
        <dbReference type="ARBA" id="ARBA00006727"/>
    </source>
</evidence>
<dbReference type="PROSITE" id="PS50850">
    <property type="entry name" value="MFS"/>
    <property type="match status" value="1"/>
</dbReference>
<dbReference type="InterPro" id="IPR011701">
    <property type="entry name" value="MFS"/>
</dbReference>
<dbReference type="InterPro" id="IPR050327">
    <property type="entry name" value="Proton-linked_MCT"/>
</dbReference>
<feature type="region of interest" description="Disordered" evidence="3">
    <location>
        <begin position="1"/>
        <end position="24"/>
    </location>
</feature>
<dbReference type="PANTHER" id="PTHR11360">
    <property type="entry name" value="MONOCARBOXYLATE TRANSPORTER"/>
    <property type="match status" value="1"/>
</dbReference>
<feature type="region of interest" description="Disordered" evidence="3">
    <location>
        <begin position="217"/>
        <end position="268"/>
    </location>
</feature>
<dbReference type="GO" id="GO:0016020">
    <property type="term" value="C:membrane"/>
    <property type="evidence" value="ECO:0007669"/>
    <property type="project" value="UniProtKB-SubCell"/>
</dbReference>
<evidence type="ECO:0000313" key="6">
    <source>
        <dbReference type="EMBL" id="GJJ73894.1"/>
    </source>
</evidence>
<comment type="subcellular location">
    <subcellularLocation>
        <location evidence="1">Membrane</location>
        <topology evidence="1">Multi-pass membrane protein</topology>
    </subcellularLocation>
</comment>
<keyword evidence="4" id="KW-1133">Transmembrane helix</keyword>
<accession>A0A9P3HBY0</accession>
<keyword evidence="4" id="KW-0472">Membrane</keyword>
<dbReference type="SUPFAM" id="SSF103473">
    <property type="entry name" value="MFS general substrate transporter"/>
    <property type="match status" value="1"/>
</dbReference>
<feature type="domain" description="Major facilitator superfamily (MFS) profile" evidence="5">
    <location>
        <begin position="363"/>
        <end position="535"/>
    </location>
</feature>
<comment type="similarity">
    <text evidence="2">Belongs to the major facilitator superfamily. Monocarboxylate porter (TC 2.A.1.13) family.</text>
</comment>
<feature type="transmembrane region" description="Helical" evidence="4">
    <location>
        <begin position="456"/>
        <end position="478"/>
    </location>
</feature>
<evidence type="ECO:0000259" key="5">
    <source>
        <dbReference type="PROSITE" id="PS50850"/>
    </source>
</evidence>
<keyword evidence="4" id="KW-0812">Transmembrane</keyword>
<evidence type="ECO:0000256" key="3">
    <source>
        <dbReference type="SAM" id="MobiDB-lite"/>
    </source>
</evidence>
<dbReference type="AlphaFoldDB" id="A0A9P3HBY0"/>
<dbReference type="Pfam" id="PF07690">
    <property type="entry name" value="MFS_1"/>
    <property type="match status" value="1"/>
</dbReference>
<dbReference type="GO" id="GO:0022857">
    <property type="term" value="F:transmembrane transporter activity"/>
    <property type="evidence" value="ECO:0007669"/>
    <property type="project" value="InterPro"/>
</dbReference>
<evidence type="ECO:0000256" key="4">
    <source>
        <dbReference type="SAM" id="Phobius"/>
    </source>
</evidence>
<protein>
    <recommendedName>
        <fullName evidence="5">Major facilitator superfamily (MFS) profile domain-containing protein</fullName>
    </recommendedName>
</protein>
<proteinExistence type="inferred from homology"/>
<feature type="compositionally biased region" description="Polar residues" evidence="3">
    <location>
        <begin position="132"/>
        <end position="141"/>
    </location>
</feature>
<gene>
    <name evidence="6" type="ORF">EMPS_06252</name>
</gene>
<evidence type="ECO:0000313" key="7">
    <source>
        <dbReference type="Proteomes" id="UP000827284"/>
    </source>
</evidence>
<dbReference type="Proteomes" id="UP000827284">
    <property type="component" value="Unassembled WGS sequence"/>
</dbReference>
<feature type="compositionally biased region" description="Basic and acidic residues" evidence="3">
    <location>
        <begin position="1"/>
        <end position="10"/>
    </location>
</feature>
<sequence>MSARQPKDAARTIATGDSDSPLFDTRTFSERATISGHFNHHPGVAVLDVGRTRPSDQTENIRARDSELAPPNVEVDHPTRKTGTQQALKEAIPINTRTPNLSSTAQLEDSPLVDVDLGTRHSSPDNAIPRSMQDSQPYSELSFTFPPHSSTDPSSTHCSVNSSSLAPCAFDLHSELRGSGDQSDNQRVMSSSLACLCSSHPATVSTLFSSDNTLPQVQLSPSVSPEGHHHSHSFAQESYNEDDGDNSISQHDIRTHHRHPSDLDPSSCQRHVTTLDQYNDNLNNNLNNDYLHPSSSTLVITTAGLRGSQKTSSLYSDSTQKSQRRHRLLGALSQKEQDRRPVSPSPHDISLYLPDPPDGGWKAWTVVLASVLIQTFTFAPTEFIFGVFEQEYSLMFPGASPSSIALIGTIGTSSTYTVGFLAGTCSDRWGYRVTACAGAIIMTLSLFLASFSTQLWHYYFSQGILYGIGASLAYFSSIAAPTHWFKRKRGLAMGISASGSGLGGFYLAPLSQYLVDRLGLQWTLRVLGIYCIVFW</sequence>
<feature type="compositionally biased region" description="Low complexity" evidence="3">
    <location>
        <begin position="142"/>
        <end position="159"/>
    </location>
</feature>
<feature type="compositionally biased region" description="Polar residues" evidence="3">
    <location>
        <begin position="95"/>
        <end position="107"/>
    </location>
</feature>
<reference evidence="6" key="2">
    <citation type="journal article" date="2022" name="Microbiol. Resour. Announc.">
        <title>Whole-Genome Sequence of Entomortierella parvispora E1425, a Mucoromycotan Fungus Associated with Burkholderiaceae-Related Endosymbiotic Bacteria.</title>
        <authorList>
            <person name="Herlambang A."/>
            <person name="Guo Y."/>
            <person name="Takashima Y."/>
            <person name="Narisawa K."/>
            <person name="Ohta H."/>
            <person name="Nishizawa T."/>
        </authorList>
    </citation>
    <scope>NUCLEOTIDE SEQUENCE</scope>
    <source>
        <strain evidence="6">E1425</strain>
    </source>
</reference>
<evidence type="ECO:0000256" key="1">
    <source>
        <dbReference type="ARBA" id="ARBA00004141"/>
    </source>
</evidence>
<dbReference type="OrthoDB" id="6499973at2759"/>
<dbReference type="Gene3D" id="1.20.1250.20">
    <property type="entry name" value="MFS general substrate transporter like domains"/>
    <property type="match status" value="1"/>
</dbReference>
<dbReference type="PANTHER" id="PTHR11360:SF284">
    <property type="entry name" value="EG:103B4.3 PROTEIN-RELATED"/>
    <property type="match status" value="1"/>
</dbReference>
<dbReference type="InterPro" id="IPR020846">
    <property type="entry name" value="MFS_dom"/>
</dbReference>
<feature type="region of interest" description="Disordered" evidence="3">
    <location>
        <begin position="49"/>
        <end position="160"/>
    </location>
</feature>
<name>A0A9P3HBY0_9FUNG</name>
<reference evidence="6" key="1">
    <citation type="submission" date="2021-11" db="EMBL/GenBank/DDBJ databases">
        <authorList>
            <person name="Herlambang A."/>
            <person name="Guo Y."/>
            <person name="Takashima Y."/>
            <person name="Nishizawa T."/>
        </authorList>
    </citation>
    <scope>NUCLEOTIDE SEQUENCE</scope>
    <source>
        <strain evidence="6">E1425</strain>
    </source>
</reference>
<dbReference type="EMBL" id="BQFW01000008">
    <property type="protein sequence ID" value="GJJ73894.1"/>
    <property type="molecule type" value="Genomic_DNA"/>
</dbReference>
<feature type="compositionally biased region" description="Basic and acidic residues" evidence="3">
    <location>
        <begin position="50"/>
        <end position="67"/>
    </location>
</feature>